<protein>
    <submittedName>
        <fullName evidence="1">Uncharacterized protein</fullName>
    </submittedName>
</protein>
<proteinExistence type="predicted"/>
<reference evidence="1 2" key="2">
    <citation type="journal article" date="2012" name="Stand. Genomic Sci.">
        <title>Complete genome sequence of the moderately thermophilic mineral-sulfide-oxidizing firmicute Sulfobacillus acidophilus type strain (NAL(T)).</title>
        <authorList>
            <person name="Anderson I."/>
            <person name="Chertkov O."/>
            <person name="Chen A."/>
            <person name="Saunders E."/>
            <person name="Lapidus A."/>
            <person name="Nolan M."/>
            <person name="Lucas S."/>
            <person name="Hammon N."/>
            <person name="Deshpande S."/>
            <person name="Cheng J.F."/>
            <person name="Han C."/>
            <person name="Tapia R."/>
            <person name="Goodwin L.A."/>
            <person name="Pitluck S."/>
            <person name="Liolios K."/>
            <person name="Pagani I."/>
            <person name="Ivanova N."/>
            <person name="Mikhailova N."/>
            <person name="Pati A."/>
            <person name="Palaniappan K."/>
            <person name="Land M."/>
            <person name="Pan C."/>
            <person name="Rohde M."/>
            <person name="Pukall R."/>
            <person name="Goker M."/>
            <person name="Detter J.C."/>
            <person name="Woyke T."/>
            <person name="Bristow J."/>
            <person name="Eisen J.A."/>
            <person name="Markowitz V."/>
            <person name="Hugenholtz P."/>
            <person name="Kyrpides N.C."/>
            <person name="Klenk H.P."/>
            <person name="Mavromatis K."/>
        </authorList>
    </citation>
    <scope>NUCLEOTIDE SEQUENCE [LARGE SCALE GENOMIC DNA]</scope>
    <source>
        <strain evidence="2">ATCC 700253 / DSM 10332 / NAL</strain>
    </source>
</reference>
<keyword evidence="2" id="KW-1185">Reference proteome</keyword>
<organism evidence="1 2">
    <name type="scientific">Sulfobacillus acidophilus (strain ATCC 700253 / DSM 10332 / NAL)</name>
    <dbReference type="NCBI Taxonomy" id="679936"/>
    <lineage>
        <taxon>Bacteria</taxon>
        <taxon>Bacillati</taxon>
        <taxon>Bacillota</taxon>
        <taxon>Clostridia</taxon>
        <taxon>Eubacteriales</taxon>
        <taxon>Clostridiales Family XVII. Incertae Sedis</taxon>
        <taxon>Sulfobacillus</taxon>
    </lineage>
</organism>
<dbReference type="KEGG" id="sap:Sulac_0773"/>
<dbReference type="Proteomes" id="UP000005439">
    <property type="component" value="Chromosome"/>
</dbReference>
<dbReference type="EMBL" id="CP003179">
    <property type="protein sequence ID" value="AEW04277.1"/>
    <property type="molecule type" value="Genomic_DNA"/>
</dbReference>
<evidence type="ECO:0000313" key="1">
    <source>
        <dbReference type="EMBL" id="AEW04277.1"/>
    </source>
</evidence>
<gene>
    <name evidence="1" type="ordered locus">Sulac_0773</name>
</gene>
<dbReference type="PATRIC" id="fig|679936.5.peg.823"/>
<dbReference type="HOGENOM" id="CLU_3123479_0_0_9"/>
<reference evidence="2" key="1">
    <citation type="submission" date="2011-12" db="EMBL/GenBank/DDBJ databases">
        <title>The complete genome of chromosome of Sulfobacillus acidophilus DSM 10332.</title>
        <authorList>
            <person name="Lucas S."/>
            <person name="Han J."/>
            <person name="Lapidus A."/>
            <person name="Bruce D."/>
            <person name="Goodwin L."/>
            <person name="Pitluck S."/>
            <person name="Peters L."/>
            <person name="Kyrpides N."/>
            <person name="Mavromatis K."/>
            <person name="Ivanova N."/>
            <person name="Mikhailova N."/>
            <person name="Chertkov O."/>
            <person name="Saunders E."/>
            <person name="Detter J.C."/>
            <person name="Tapia R."/>
            <person name="Han C."/>
            <person name="Land M."/>
            <person name="Hauser L."/>
            <person name="Markowitz V."/>
            <person name="Cheng J.-F."/>
            <person name="Hugenholtz P."/>
            <person name="Woyke T."/>
            <person name="Wu D."/>
            <person name="Pukall R."/>
            <person name="Gehrich-Schroeter G."/>
            <person name="Schneider S."/>
            <person name="Klenk H.-P."/>
            <person name="Eisen J.A."/>
        </authorList>
    </citation>
    <scope>NUCLEOTIDE SEQUENCE [LARGE SCALE GENOMIC DNA]</scope>
    <source>
        <strain evidence="2">ATCC 700253 / DSM 10332 / NAL</strain>
    </source>
</reference>
<name>G8U144_SULAD</name>
<sequence>MAAVAETPLQTAEVYFRQAVQHSDAVPDGFRAQMLFNLGDVLYRQQRIKS</sequence>
<accession>G8U144</accession>
<evidence type="ECO:0000313" key="2">
    <source>
        <dbReference type="Proteomes" id="UP000005439"/>
    </source>
</evidence>
<dbReference type="AlphaFoldDB" id="G8U144"/>